<reference evidence="2" key="1">
    <citation type="submission" date="2015-02" db="EMBL/GenBank/DDBJ databases">
        <title>Characterization of two novel Thaumarchaeota isolated from the Northern Adriatic Sea.</title>
        <authorList>
            <person name="Bayer B."/>
            <person name="Vojvoda J."/>
            <person name="Offre P."/>
            <person name="Srivastava A."/>
            <person name="Elisabeth N."/>
            <person name="Garcia J.A.L."/>
            <person name="Schleper C."/>
            <person name="Herndl G.J."/>
        </authorList>
    </citation>
    <scope>NUCLEOTIDE SEQUENCE [LARGE SCALE GENOMIC DNA]</scope>
    <source>
        <strain evidence="2">D3C</strain>
    </source>
</reference>
<sequence>MENFENFYQDILDLAKKYEAKNIPIKIERDLENDIIKIFGEKITSLARAKNGLSDVSELSYTTAEHHPYWNLLYNCSEIATSLLEKWKDSLSEEDLGDIEWALKELTQSLEQIKNKNLIDS</sequence>
<dbReference type="AlphaFoldDB" id="A0A0C5BVV2"/>
<dbReference type="RefSeq" id="WP_148703230.1">
    <property type="nucleotide sequence ID" value="NZ_CP010868.1"/>
</dbReference>
<reference evidence="1 2" key="3">
    <citation type="journal article" date="2019" name="Int. J. Syst. Evol. Microbiol.">
        <title>Nitrosopumilus adriaticus sp. nov. and Nitrosopumilus piranensis sp. nov., two ammonia-oxidizing archaea from the Adriatic Sea and members of the class Nitrososphaeria.</title>
        <authorList>
            <person name="Bayer B."/>
            <person name="Vojvoda J."/>
            <person name="Reinthaler T."/>
            <person name="Reyes C."/>
            <person name="Pinto M."/>
            <person name="Herndl G.J."/>
        </authorList>
    </citation>
    <scope>NUCLEOTIDE SEQUENCE [LARGE SCALE GENOMIC DNA]</scope>
    <source>
        <strain evidence="1 2">D3C</strain>
    </source>
</reference>
<dbReference type="STRING" id="1582439.NPIRD3C_1167"/>
<evidence type="ECO:0000313" key="1">
    <source>
        <dbReference type="EMBL" id="AJM92379.1"/>
    </source>
</evidence>
<dbReference type="HOGENOM" id="CLU_2010198_0_0_2"/>
<dbReference type="OrthoDB" id="26482at2157"/>
<dbReference type="GeneID" id="41600309"/>
<dbReference type="PATRIC" id="fig|1582439.9.peg.1202"/>
<accession>A0A0C5BVV2</accession>
<dbReference type="Proteomes" id="UP000032027">
    <property type="component" value="Chromosome"/>
</dbReference>
<proteinExistence type="predicted"/>
<gene>
    <name evidence="1" type="ORF">NPIRD3C_1167</name>
</gene>
<dbReference type="EMBL" id="CP010868">
    <property type="protein sequence ID" value="AJM92379.1"/>
    <property type="molecule type" value="Genomic_DNA"/>
</dbReference>
<name>A0A0C5BVV2_9ARCH</name>
<reference evidence="1 2" key="2">
    <citation type="journal article" date="2016" name="ISME J.">
        <title>Physiological and genomic characterization of two novel marine thaumarchaeal strains indicates niche differentiation.</title>
        <authorList>
            <person name="Bayer B."/>
            <person name="Vojvoda J."/>
            <person name="Offre P."/>
            <person name="Alves R.J."/>
            <person name="Elisabeth N.H."/>
            <person name="Garcia J.A."/>
            <person name="Volland J.M."/>
            <person name="Srivastava A."/>
            <person name="Schleper C."/>
            <person name="Herndl G.J."/>
        </authorList>
    </citation>
    <scope>NUCLEOTIDE SEQUENCE [LARGE SCALE GENOMIC DNA]</scope>
    <source>
        <strain evidence="1 2">D3C</strain>
    </source>
</reference>
<protein>
    <submittedName>
        <fullName evidence="1">Uncharacterized protein</fullName>
    </submittedName>
</protein>
<keyword evidence="2" id="KW-1185">Reference proteome</keyword>
<dbReference type="KEGG" id="nid:NPIRD3C_1167"/>
<organism evidence="1 2">
    <name type="scientific">Nitrosopumilus piranensis</name>
    <dbReference type="NCBI Taxonomy" id="1582439"/>
    <lineage>
        <taxon>Archaea</taxon>
        <taxon>Nitrososphaerota</taxon>
        <taxon>Nitrososphaeria</taxon>
        <taxon>Nitrosopumilales</taxon>
        <taxon>Nitrosopumilaceae</taxon>
        <taxon>Nitrosopumilus</taxon>
    </lineage>
</organism>
<evidence type="ECO:0000313" key="2">
    <source>
        <dbReference type="Proteomes" id="UP000032027"/>
    </source>
</evidence>